<protein>
    <submittedName>
        <fullName evidence="1">Uncharacterized protein</fullName>
    </submittedName>
</protein>
<proteinExistence type="predicted"/>
<evidence type="ECO:0000313" key="2">
    <source>
        <dbReference type="Proteomes" id="UP000729402"/>
    </source>
</evidence>
<name>A0A8J5RIX0_ZIZPA</name>
<dbReference type="AlphaFoldDB" id="A0A8J5RIX0"/>
<sequence>MSSLLSQDIVFRCLSDLLCMLPLMTSDFIYYCLCLVTRLLLHYSVLPEFCGLDVRSNACLLENTETTPGGHRNCSKHHAFVSGQRSAFAPKQFCLRHFLRAISFCLFPLCLVDKCYF</sequence>
<organism evidence="1 2">
    <name type="scientific">Zizania palustris</name>
    <name type="common">Northern wild rice</name>
    <dbReference type="NCBI Taxonomy" id="103762"/>
    <lineage>
        <taxon>Eukaryota</taxon>
        <taxon>Viridiplantae</taxon>
        <taxon>Streptophyta</taxon>
        <taxon>Embryophyta</taxon>
        <taxon>Tracheophyta</taxon>
        <taxon>Spermatophyta</taxon>
        <taxon>Magnoliopsida</taxon>
        <taxon>Liliopsida</taxon>
        <taxon>Poales</taxon>
        <taxon>Poaceae</taxon>
        <taxon>BOP clade</taxon>
        <taxon>Oryzoideae</taxon>
        <taxon>Oryzeae</taxon>
        <taxon>Zizaniinae</taxon>
        <taxon>Zizania</taxon>
    </lineage>
</organism>
<dbReference type="EMBL" id="JAAALK010000289">
    <property type="protein sequence ID" value="KAG8050022.1"/>
    <property type="molecule type" value="Genomic_DNA"/>
</dbReference>
<accession>A0A8J5RIX0</accession>
<evidence type="ECO:0000313" key="1">
    <source>
        <dbReference type="EMBL" id="KAG8050022.1"/>
    </source>
</evidence>
<gene>
    <name evidence="1" type="ORF">GUJ93_ZPchr0009g1106</name>
</gene>
<comment type="caution">
    <text evidence="1">The sequence shown here is derived from an EMBL/GenBank/DDBJ whole genome shotgun (WGS) entry which is preliminary data.</text>
</comment>
<dbReference type="Proteomes" id="UP000729402">
    <property type="component" value="Unassembled WGS sequence"/>
</dbReference>
<reference evidence="1" key="1">
    <citation type="journal article" date="2021" name="bioRxiv">
        <title>Whole Genome Assembly and Annotation of Northern Wild Rice, Zizania palustris L., Supports a Whole Genome Duplication in the Zizania Genus.</title>
        <authorList>
            <person name="Haas M."/>
            <person name="Kono T."/>
            <person name="Macchietto M."/>
            <person name="Millas R."/>
            <person name="McGilp L."/>
            <person name="Shao M."/>
            <person name="Duquette J."/>
            <person name="Hirsch C.N."/>
            <person name="Kimball J."/>
        </authorList>
    </citation>
    <scope>NUCLEOTIDE SEQUENCE</scope>
    <source>
        <tissue evidence="1">Fresh leaf tissue</tissue>
    </source>
</reference>
<reference evidence="1" key="2">
    <citation type="submission" date="2021-02" db="EMBL/GenBank/DDBJ databases">
        <authorList>
            <person name="Kimball J.A."/>
            <person name="Haas M.W."/>
            <person name="Macchietto M."/>
            <person name="Kono T."/>
            <person name="Duquette J."/>
            <person name="Shao M."/>
        </authorList>
    </citation>
    <scope>NUCLEOTIDE SEQUENCE</scope>
    <source>
        <tissue evidence="1">Fresh leaf tissue</tissue>
    </source>
</reference>
<keyword evidence="2" id="KW-1185">Reference proteome</keyword>